<dbReference type="PANTHER" id="PTHR42643">
    <property type="entry name" value="IONOTROPIC RECEPTOR 20A-RELATED"/>
    <property type="match status" value="1"/>
</dbReference>
<evidence type="ECO:0000313" key="11">
    <source>
        <dbReference type="Proteomes" id="UP000053268"/>
    </source>
</evidence>
<keyword evidence="4 9" id="KW-1133">Transmembrane helix</keyword>
<feature type="region of interest" description="Disordered" evidence="8">
    <location>
        <begin position="509"/>
        <end position="536"/>
    </location>
</feature>
<gene>
    <name evidence="10" type="ORF">RR46_10458</name>
</gene>
<accession>A0A194PJI5</accession>
<feature type="compositionally biased region" description="Low complexity" evidence="8">
    <location>
        <begin position="368"/>
        <end position="382"/>
    </location>
</feature>
<comment type="subcellular location">
    <subcellularLocation>
        <location evidence="1">Cell membrane</location>
        <topology evidence="1">Multi-pass membrane protein</topology>
    </subcellularLocation>
</comment>
<evidence type="ECO:0000256" key="6">
    <source>
        <dbReference type="ARBA" id="ARBA00023170"/>
    </source>
</evidence>
<dbReference type="PRINTS" id="PR01217">
    <property type="entry name" value="PRICHEXTENSN"/>
</dbReference>
<dbReference type="GO" id="GO:0005886">
    <property type="term" value="C:plasma membrane"/>
    <property type="evidence" value="ECO:0007669"/>
    <property type="project" value="UniProtKB-SubCell"/>
</dbReference>
<protein>
    <recommendedName>
        <fullName evidence="12">Ionotropic glutamate receptor C-terminal domain-containing protein</fullName>
    </recommendedName>
</protein>
<keyword evidence="11" id="KW-1185">Reference proteome</keyword>
<evidence type="ECO:0000256" key="8">
    <source>
        <dbReference type="SAM" id="MobiDB-lite"/>
    </source>
</evidence>
<evidence type="ECO:0000256" key="7">
    <source>
        <dbReference type="ARBA" id="ARBA00023180"/>
    </source>
</evidence>
<dbReference type="STRING" id="66420.A0A194PJI5"/>
<evidence type="ECO:0000256" key="4">
    <source>
        <dbReference type="ARBA" id="ARBA00022989"/>
    </source>
</evidence>
<evidence type="ECO:0008006" key="12">
    <source>
        <dbReference type="Google" id="ProtNLM"/>
    </source>
</evidence>
<keyword evidence="3 9" id="KW-0812">Transmembrane</keyword>
<evidence type="ECO:0000313" key="10">
    <source>
        <dbReference type="EMBL" id="KPI93198.1"/>
    </source>
</evidence>
<feature type="compositionally biased region" description="Pro residues" evidence="8">
    <location>
        <begin position="511"/>
        <end position="536"/>
    </location>
</feature>
<reference evidence="10 11" key="1">
    <citation type="journal article" date="2015" name="Nat. Commun.">
        <title>Outbred genome sequencing and CRISPR/Cas9 gene editing in butterflies.</title>
        <authorList>
            <person name="Li X."/>
            <person name="Fan D."/>
            <person name="Zhang W."/>
            <person name="Liu G."/>
            <person name="Zhang L."/>
            <person name="Zhao L."/>
            <person name="Fang X."/>
            <person name="Chen L."/>
            <person name="Dong Y."/>
            <person name="Chen Y."/>
            <person name="Ding Y."/>
            <person name="Zhao R."/>
            <person name="Feng M."/>
            <person name="Zhu Y."/>
            <person name="Feng Y."/>
            <person name="Jiang X."/>
            <person name="Zhu D."/>
            <person name="Xiang H."/>
            <person name="Feng X."/>
            <person name="Li S."/>
            <person name="Wang J."/>
            <person name="Zhang G."/>
            <person name="Kronforst M.R."/>
            <person name="Wang W."/>
        </authorList>
    </citation>
    <scope>NUCLEOTIDE SEQUENCE [LARGE SCALE GENOMIC DNA]</scope>
    <source>
        <strain evidence="10">Ya'a_city_454_Px</strain>
        <tissue evidence="10">Whole body</tissue>
    </source>
</reference>
<evidence type="ECO:0000256" key="9">
    <source>
        <dbReference type="SAM" id="Phobius"/>
    </source>
</evidence>
<keyword evidence="2" id="KW-1003">Cell membrane</keyword>
<feature type="region of interest" description="Disordered" evidence="8">
    <location>
        <begin position="368"/>
        <end position="390"/>
    </location>
</feature>
<evidence type="ECO:0000256" key="5">
    <source>
        <dbReference type="ARBA" id="ARBA00023136"/>
    </source>
</evidence>
<dbReference type="SUPFAM" id="SSF53850">
    <property type="entry name" value="Periplasmic binding protein-like II"/>
    <property type="match status" value="1"/>
</dbReference>
<keyword evidence="5 9" id="KW-0472">Membrane</keyword>
<organism evidence="10 11">
    <name type="scientific">Papilio xuthus</name>
    <name type="common">Asian swallowtail butterfly</name>
    <dbReference type="NCBI Taxonomy" id="66420"/>
    <lineage>
        <taxon>Eukaryota</taxon>
        <taxon>Metazoa</taxon>
        <taxon>Ecdysozoa</taxon>
        <taxon>Arthropoda</taxon>
        <taxon>Hexapoda</taxon>
        <taxon>Insecta</taxon>
        <taxon>Pterygota</taxon>
        <taxon>Neoptera</taxon>
        <taxon>Endopterygota</taxon>
        <taxon>Lepidoptera</taxon>
        <taxon>Glossata</taxon>
        <taxon>Ditrysia</taxon>
        <taxon>Papilionoidea</taxon>
        <taxon>Papilionidae</taxon>
        <taxon>Papilioninae</taxon>
        <taxon>Papilio</taxon>
    </lineage>
</organism>
<sequence length="916" mass="104049">MDGRWDNKVLEWRPRTGRRSVGRPPARWTDDLVKVAGASWKQLGQYSEDRYNGTFKDYLVDVSMPEHDTGVRCAYGASVLLTEALNATDVLYPTELWSTEIHNSSMLLMLSYGSADLGGGVLRILPNRITRLDYALPIWPFRVGFTYLSERESSSNMFVVPFTAAVWLTCFGFVLIMTIAQRVTAVKPVEKEGAIMAVLATYLQQDASAVPEGASGRWTFVVVSVFSMLIHAYYTSAIVSDLMSTGRSGPDSLRALADSKYAIASEDYDYMRYLMFDVETNWDELEYLKSKKLTSRFYVDMERGVDLIRRGYTAYHTEYNQLYPYLKTFSDDQLCKLQYVDTIPEMSSLHERMNQMLEALYSSSLLPKPKSTSAESQSSESTNGNEYTTSYDSQYYSPTYLPVLPPSPQVIYVSPTPPIAYPPPLPPYPAPTIPPPYYPPQETPPEYPVPVPHYGSPTHAYIPIQYPPAPRVPYPPYPYPSPTYPGYPEPVTYSSWPYKAYPQPHFAAPEYPQPAIQPPPYHSPPQPPSVYPTPPPQYPRYSEVIPISPQYGTLIYGDIDIEENDNITEIYPTESNSQETKDWADTFIVPDKDLFSTSTASMAQVVNSDKSPEEQLEEIKEMATSITNAIQNEMANLLTYALSITNNTEDSNRKKRSIDTPMDSTKLVWRLLKHIKSNNEYQNIAIEKMMSAQEIADKYGIEFTPDTEILSELAVAANEQAKELTSILKDACDLKNCSQNSLTNNSSECIRNRENENYTCPIHSYNLSENETQSNMTLSVEDVPKNVVHDHVHNVDPYTYNSIYNSPYETQIPTPPVSQKQTFYDAVSYNPMDYYQPYCSIDALSPFDDYLEPEPEIVGEEFEETISSKIYVDHEMEPGAATVNHVMTYTIAEKTHYRTPQIENLPQQMQYYFLLV</sequence>
<evidence type="ECO:0000256" key="2">
    <source>
        <dbReference type="ARBA" id="ARBA00022475"/>
    </source>
</evidence>
<feature type="transmembrane region" description="Helical" evidence="9">
    <location>
        <begin position="158"/>
        <end position="180"/>
    </location>
</feature>
<dbReference type="InterPro" id="IPR052192">
    <property type="entry name" value="Insect_Ionotropic_Sensory_Rcpt"/>
</dbReference>
<proteinExistence type="predicted"/>
<dbReference type="EMBL" id="KQ459602">
    <property type="protein sequence ID" value="KPI93198.1"/>
    <property type="molecule type" value="Genomic_DNA"/>
</dbReference>
<dbReference type="AlphaFoldDB" id="A0A194PJI5"/>
<evidence type="ECO:0000256" key="3">
    <source>
        <dbReference type="ARBA" id="ARBA00022692"/>
    </source>
</evidence>
<evidence type="ECO:0000256" key="1">
    <source>
        <dbReference type="ARBA" id="ARBA00004651"/>
    </source>
</evidence>
<dbReference type="Proteomes" id="UP000053268">
    <property type="component" value="Unassembled WGS sequence"/>
</dbReference>
<dbReference type="PANTHER" id="PTHR42643:SF32">
    <property type="entry name" value="IONOTROPIC RECEPTOR 31A, ISOFORM C-RELATED"/>
    <property type="match status" value="1"/>
</dbReference>
<keyword evidence="7" id="KW-0325">Glycoprotein</keyword>
<keyword evidence="6" id="KW-0675">Receptor</keyword>
<name>A0A194PJI5_PAPXU</name>